<keyword evidence="2" id="KW-1185">Reference proteome</keyword>
<dbReference type="EMBL" id="GL377664">
    <property type="protein sequence ID" value="EFJ09300.1"/>
    <property type="molecule type" value="Genomic_DNA"/>
</dbReference>
<dbReference type="eggNOG" id="KOG2088">
    <property type="taxonomic scope" value="Eukaryota"/>
</dbReference>
<proteinExistence type="predicted"/>
<dbReference type="KEGG" id="smo:SELMODRAFT_428219"/>
<dbReference type="Gramene" id="EFJ09300">
    <property type="protein sequence ID" value="EFJ09300"/>
    <property type="gene ID" value="SELMODRAFT_428219"/>
</dbReference>
<organism evidence="2">
    <name type="scientific">Selaginella moellendorffii</name>
    <name type="common">Spikemoss</name>
    <dbReference type="NCBI Taxonomy" id="88036"/>
    <lineage>
        <taxon>Eukaryota</taxon>
        <taxon>Viridiplantae</taxon>
        <taxon>Streptophyta</taxon>
        <taxon>Embryophyta</taxon>
        <taxon>Tracheophyta</taxon>
        <taxon>Lycopodiopsida</taxon>
        <taxon>Selaginellales</taxon>
        <taxon>Selaginellaceae</taxon>
        <taxon>Selaginella</taxon>
    </lineage>
</organism>
<dbReference type="PANTHER" id="PTHR47030:SF2">
    <property type="entry name" value="LIPASE CLASS 3 FAMILY PROTEIN"/>
    <property type="match status" value="1"/>
</dbReference>
<dbReference type="AlphaFoldDB" id="D8T248"/>
<accession>D8T248</accession>
<evidence type="ECO:0000313" key="2">
    <source>
        <dbReference type="Proteomes" id="UP000001514"/>
    </source>
</evidence>
<protein>
    <submittedName>
        <fullName evidence="1">Uncharacterized protein</fullName>
    </submittedName>
</protein>
<name>D8T248_SELML</name>
<dbReference type="InParanoid" id="D8T248"/>
<sequence length="181" mass="19906">MDEDEVDTVATLLGNLVAYRAAGASQLEFLAGVALLRTHKSKPPVPKDFPPSLSSLVIEAALLHPYAAAAYTVASKSSLADLPKVHCWTLDAHCCSFHVYQQGLLSLWNCIRSLSVDGDNWWQGHATAFLCAAHLPAEVLLKGRIHQRNRETVYFVIELKELKLVVVAIRGTETLDRWSGT</sequence>
<gene>
    <name evidence="1" type="ORF">SELMODRAFT_428219</name>
</gene>
<dbReference type="HOGENOM" id="CLU_1491492_0_0_1"/>
<dbReference type="PANTHER" id="PTHR47030">
    <property type="entry name" value="LIPASE CLASS 3 FAMILY PROTEIN"/>
    <property type="match status" value="1"/>
</dbReference>
<dbReference type="Proteomes" id="UP000001514">
    <property type="component" value="Unassembled WGS sequence"/>
</dbReference>
<evidence type="ECO:0000313" key="1">
    <source>
        <dbReference type="EMBL" id="EFJ09300.1"/>
    </source>
</evidence>
<reference evidence="1 2" key="1">
    <citation type="journal article" date="2011" name="Science">
        <title>The Selaginella genome identifies genetic changes associated with the evolution of vascular plants.</title>
        <authorList>
            <person name="Banks J.A."/>
            <person name="Nishiyama T."/>
            <person name="Hasebe M."/>
            <person name="Bowman J.L."/>
            <person name="Gribskov M."/>
            <person name="dePamphilis C."/>
            <person name="Albert V.A."/>
            <person name="Aono N."/>
            <person name="Aoyama T."/>
            <person name="Ambrose B.A."/>
            <person name="Ashton N.W."/>
            <person name="Axtell M.J."/>
            <person name="Barker E."/>
            <person name="Barker M.S."/>
            <person name="Bennetzen J.L."/>
            <person name="Bonawitz N.D."/>
            <person name="Chapple C."/>
            <person name="Cheng C."/>
            <person name="Correa L.G."/>
            <person name="Dacre M."/>
            <person name="DeBarry J."/>
            <person name="Dreyer I."/>
            <person name="Elias M."/>
            <person name="Engstrom E.M."/>
            <person name="Estelle M."/>
            <person name="Feng L."/>
            <person name="Finet C."/>
            <person name="Floyd S.K."/>
            <person name="Frommer W.B."/>
            <person name="Fujita T."/>
            <person name="Gramzow L."/>
            <person name="Gutensohn M."/>
            <person name="Harholt J."/>
            <person name="Hattori M."/>
            <person name="Heyl A."/>
            <person name="Hirai T."/>
            <person name="Hiwatashi Y."/>
            <person name="Ishikawa M."/>
            <person name="Iwata M."/>
            <person name="Karol K.G."/>
            <person name="Koehler B."/>
            <person name="Kolukisaoglu U."/>
            <person name="Kubo M."/>
            <person name="Kurata T."/>
            <person name="Lalonde S."/>
            <person name="Li K."/>
            <person name="Li Y."/>
            <person name="Litt A."/>
            <person name="Lyons E."/>
            <person name="Manning G."/>
            <person name="Maruyama T."/>
            <person name="Michael T.P."/>
            <person name="Mikami K."/>
            <person name="Miyazaki S."/>
            <person name="Morinaga S."/>
            <person name="Murata T."/>
            <person name="Mueller-Roeber B."/>
            <person name="Nelson D.R."/>
            <person name="Obara M."/>
            <person name="Oguri Y."/>
            <person name="Olmstead R.G."/>
            <person name="Onodera N."/>
            <person name="Petersen B.L."/>
            <person name="Pils B."/>
            <person name="Prigge M."/>
            <person name="Rensing S.A."/>
            <person name="Riano-Pachon D.M."/>
            <person name="Roberts A.W."/>
            <person name="Sato Y."/>
            <person name="Scheller H.V."/>
            <person name="Schulz B."/>
            <person name="Schulz C."/>
            <person name="Shakirov E.V."/>
            <person name="Shibagaki N."/>
            <person name="Shinohara N."/>
            <person name="Shippen D.E."/>
            <person name="Soerensen I."/>
            <person name="Sotooka R."/>
            <person name="Sugimoto N."/>
            <person name="Sugita M."/>
            <person name="Sumikawa N."/>
            <person name="Tanurdzic M."/>
            <person name="Theissen G."/>
            <person name="Ulvskov P."/>
            <person name="Wakazuki S."/>
            <person name="Weng J.K."/>
            <person name="Willats W.W."/>
            <person name="Wipf D."/>
            <person name="Wolf P.G."/>
            <person name="Yang L."/>
            <person name="Zimmer A.D."/>
            <person name="Zhu Q."/>
            <person name="Mitros T."/>
            <person name="Hellsten U."/>
            <person name="Loque D."/>
            <person name="Otillar R."/>
            <person name="Salamov A."/>
            <person name="Schmutz J."/>
            <person name="Shapiro H."/>
            <person name="Lindquist E."/>
            <person name="Lucas S."/>
            <person name="Rokhsar D."/>
            <person name="Grigoriev I.V."/>
        </authorList>
    </citation>
    <scope>NUCLEOTIDE SEQUENCE [LARGE SCALE GENOMIC DNA]</scope>
</reference>